<dbReference type="InterPro" id="IPR035906">
    <property type="entry name" value="MetI-like_sf"/>
</dbReference>
<evidence type="ECO:0000256" key="4">
    <source>
        <dbReference type="ARBA" id="ARBA00022692"/>
    </source>
</evidence>
<dbReference type="PANTHER" id="PTHR43744">
    <property type="entry name" value="ABC TRANSPORTER PERMEASE PROTEIN MG189-RELATED-RELATED"/>
    <property type="match status" value="1"/>
</dbReference>
<evidence type="ECO:0000256" key="1">
    <source>
        <dbReference type="ARBA" id="ARBA00004651"/>
    </source>
</evidence>
<sequence length="329" mass="37265">MQSNNVAATIRQTLASGREKTSPYVPAAKRYGRSTASWVFHYLMLFGLAFVFIYPMLYLISKSLMQSSDLSDASVQWIPKELNFSNFKYAWEALDYLPKFKNSIITSLIPALVQIASCAFIGYGFARYRFPGYTLLLGFLLFTFLVPPQTIILPLYIFYSDLHWMNTYFPFVIPALFGHGLRGALFVMIFLQFFRGLPGQLEEAARIDGAGALRTFWSIMFPLARPAMLVVFLFSLVWHWNDTFEPSLFTTIADKFNLMQSLKVMDGQSQLQLQNGTAAMTGDLTGLVPTFANRVMAGSLMTILPMLILYLFTQRYFVESVERAGIAGE</sequence>
<dbReference type="Gene3D" id="1.10.3720.10">
    <property type="entry name" value="MetI-like"/>
    <property type="match status" value="1"/>
</dbReference>
<name>A0ABR8MUC7_9BACL</name>
<comment type="similarity">
    <text evidence="7">Belongs to the binding-protein-dependent transport system permease family.</text>
</comment>
<keyword evidence="3" id="KW-1003">Cell membrane</keyword>
<organism evidence="9 10">
    <name type="scientific">Paenibacillus terricola</name>
    <dbReference type="NCBI Taxonomy" id="2763503"/>
    <lineage>
        <taxon>Bacteria</taxon>
        <taxon>Bacillati</taxon>
        <taxon>Bacillota</taxon>
        <taxon>Bacilli</taxon>
        <taxon>Bacillales</taxon>
        <taxon>Paenibacillaceae</taxon>
        <taxon>Paenibacillus</taxon>
    </lineage>
</organism>
<comment type="caution">
    <text evidence="9">The sequence shown here is derived from an EMBL/GenBank/DDBJ whole genome shotgun (WGS) entry which is preliminary data.</text>
</comment>
<reference evidence="9 10" key="1">
    <citation type="submission" date="2020-09" db="EMBL/GenBank/DDBJ databases">
        <title>Paenibacillus sp. strain PR3 16S rRNA gene Genome sequencing and assembly.</title>
        <authorList>
            <person name="Kim J."/>
        </authorList>
    </citation>
    <scope>NUCLEOTIDE SEQUENCE [LARGE SCALE GENOMIC DNA]</scope>
    <source>
        <strain evidence="9 10">PR3</strain>
    </source>
</reference>
<proteinExistence type="inferred from homology"/>
<feature type="transmembrane region" description="Helical" evidence="7">
    <location>
        <begin position="104"/>
        <end position="126"/>
    </location>
</feature>
<dbReference type="SUPFAM" id="SSF161098">
    <property type="entry name" value="MetI-like"/>
    <property type="match status" value="1"/>
</dbReference>
<protein>
    <submittedName>
        <fullName evidence="9">Carbohydrate ABC transporter permease</fullName>
    </submittedName>
</protein>
<dbReference type="PANTHER" id="PTHR43744:SF6">
    <property type="entry name" value="ABC TRANSPORTER PERMEASE PROTEIN YESQ-RELATED"/>
    <property type="match status" value="1"/>
</dbReference>
<dbReference type="Pfam" id="PF00528">
    <property type="entry name" value="BPD_transp_1"/>
    <property type="match status" value="1"/>
</dbReference>
<evidence type="ECO:0000256" key="7">
    <source>
        <dbReference type="RuleBase" id="RU363032"/>
    </source>
</evidence>
<accession>A0ABR8MUC7</accession>
<feature type="transmembrane region" description="Helical" evidence="7">
    <location>
        <begin position="295"/>
        <end position="313"/>
    </location>
</feature>
<evidence type="ECO:0000256" key="2">
    <source>
        <dbReference type="ARBA" id="ARBA00022448"/>
    </source>
</evidence>
<evidence type="ECO:0000256" key="3">
    <source>
        <dbReference type="ARBA" id="ARBA00022475"/>
    </source>
</evidence>
<feature type="transmembrane region" description="Helical" evidence="7">
    <location>
        <begin position="215"/>
        <end position="240"/>
    </location>
</feature>
<keyword evidence="6 7" id="KW-0472">Membrane</keyword>
<gene>
    <name evidence="9" type="ORF">H8B09_12475</name>
</gene>
<dbReference type="PROSITE" id="PS50928">
    <property type="entry name" value="ABC_TM1"/>
    <property type="match status" value="1"/>
</dbReference>
<keyword evidence="5 7" id="KW-1133">Transmembrane helix</keyword>
<evidence type="ECO:0000313" key="9">
    <source>
        <dbReference type="EMBL" id="MBD3919571.1"/>
    </source>
</evidence>
<feature type="transmembrane region" description="Helical" evidence="7">
    <location>
        <begin position="133"/>
        <end position="159"/>
    </location>
</feature>
<dbReference type="CDD" id="cd06261">
    <property type="entry name" value="TM_PBP2"/>
    <property type="match status" value="1"/>
</dbReference>
<dbReference type="InterPro" id="IPR000515">
    <property type="entry name" value="MetI-like"/>
</dbReference>
<feature type="domain" description="ABC transmembrane type-1" evidence="8">
    <location>
        <begin position="100"/>
        <end position="313"/>
    </location>
</feature>
<feature type="transmembrane region" description="Helical" evidence="7">
    <location>
        <begin position="39"/>
        <end position="60"/>
    </location>
</feature>
<evidence type="ECO:0000256" key="6">
    <source>
        <dbReference type="ARBA" id="ARBA00023136"/>
    </source>
</evidence>
<evidence type="ECO:0000256" key="5">
    <source>
        <dbReference type="ARBA" id="ARBA00022989"/>
    </source>
</evidence>
<dbReference type="Proteomes" id="UP000609346">
    <property type="component" value="Unassembled WGS sequence"/>
</dbReference>
<evidence type="ECO:0000313" key="10">
    <source>
        <dbReference type="Proteomes" id="UP000609346"/>
    </source>
</evidence>
<comment type="subcellular location">
    <subcellularLocation>
        <location evidence="1 7">Cell membrane</location>
        <topology evidence="1 7">Multi-pass membrane protein</topology>
    </subcellularLocation>
</comment>
<keyword evidence="10" id="KW-1185">Reference proteome</keyword>
<dbReference type="EMBL" id="JACXZA010000003">
    <property type="protein sequence ID" value="MBD3919571.1"/>
    <property type="molecule type" value="Genomic_DNA"/>
</dbReference>
<keyword evidence="2 7" id="KW-0813">Transport</keyword>
<dbReference type="RefSeq" id="WP_191203885.1">
    <property type="nucleotide sequence ID" value="NZ_JACXZA010000003.1"/>
</dbReference>
<evidence type="ECO:0000259" key="8">
    <source>
        <dbReference type="PROSITE" id="PS50928"/>
    </source>
</evidence>
<keyword evidence="4 7" id="KW-0812">Transmembrane</keyword>
<feature type="transmembrane region" description="Helical" evidence="7">
    <location>
        <begin position="171"/>
        <end position="194"/>
    </location>
</feature>